<gene>
    <name evidence="2" type="ORF">PVT01_040005100</name>
</gene>
<dbReference type="VEuPathDB" id="PlasmoDB:PVP01_0500900"/>
<evidence type="ECO:0000256" key="1">
    <source>
        <dbReference type="SAM" id="Phobius"/>
    </source>
</evidence>
<accession>A0A1G4GSN2</accession>
<sequence>MPDPDIDYYPKEVHKSQIINLLKEQQLYNLYNQFDRELKTSPNSDICHPQCFKELPKDEGIEKKLFELCNVMCNLLLNFSNIKGFCKDNYCCVKFYYLNIWLYEKIKEISISSSSSVSSTLINNFYNALNIIKITETSSVKTCPIINFNSLDTDFKPIKYVYEFLHIFNDIKEKISNNHGGERKIYCKHIQEFFKYYNNIKGKCTNPSGIKYCTEIDIIPRSIDRRMINTILSKCDYEEIKCENDSSVNSVIPCLKDKEVKLTLPKTDSVPPELVRILSTGIISLIPIVTTFSIFYKFTPLGYWLRSKMLKKKNITEHIREVNHDILDHNSRIEEINLNNDRYNIKYN</sequence>
<reference evidence="2 3" key="1">
    <citation type="submission" date="2016-07" db="EMBL/GenBank/DDBJ databases">
        <authorList>
            <consortium name="Pathogen Informatics"/>
        </authorList>
    </citation>
    <scope>NUCLEOTIDE SEQUENCE [LARGE SCALE GENOMIC DNA]</scope>
</reference>
<keyword evidence="1" id="KW-0812">Transmembrane</keyword>
<dbReference type="VEuPathDB" id="PlasmoDB:PVPAM_000040400"/>
<proteinExistence type="predicted"/>
<evidence type="ECO:0000313" key="3">
    <source>
        <dbReference type="Proteomes" id="UP000196402"/>
    </source>
</evidence>
<protein>
    <submittedName>
        <fullName evidence="2">Vir protein, putative</fullName>
    </submittedName>
</protein>
<feature type="transmembrane region" description="Helical" evidence="1">
    <location>
        <begin position="282"/>
        <end position="305"/>
    </location>
</feature>
<dbReference type="InterPro" id="IPR008780">
    <property type="entry name" value="Plasmodium_Vir"/>
</dbReference>
<dbReference type="AlphaFoldDB" id="A0A1G4GSN2"/>
<dbReference type="Proteomes" id="UP000196402">
    <property type="component" value="Chromosome 4"/>
</dbReference>
<evidence type="ECO:0000313" key="2">
    <source>
        <dbReference type="EMBL" id="SCO65532.1"/>
    </source>
</evidence>
<organism evidence="2 3">
    <name type="scientific">Plasmodium vivax</name>
    <name type="common">malaria parasite P. vivax</name>
    <dbReference type="NCBI Taxonomy" id="5855"/>
    <lineage>
        <taxon>Eukaryota</taxon>
        <taxon>Sar</taxon>
        <taxon>Alveolata</taxon>
        <taxon>Apicomplexa</taxon>
        <taxon>Aconoidasida</taxon>
        <taxon>Haemosporida</taxon>
        <taxon>Plasmodiidae</taxon>
        <taxon>Plasmodium</taxon>
        <taxon>Plasmodium (Plasmodium)</taxon>
    </lineage>
</organism>
<dbReference type="Pfam" id="PF05795">
    <property type="entry name" value="Plasmodium_Vir"/>
    <property type="match status" value="2"/>
</dbReference>
<dbReference type="VEuPathDB" id="PlasmoDB:PVW1_060031700"/>
<name>A0A1G4GSN2_PLAVI</name>
<keyword evidence="1" id="KW-0472">Membrane</keyword>
<keyword evidence="1" id="KW-1133">Transmembrane helix</keyword>
<dbReference type="EMBL" id="LT615242">
    <property type="protein sequence ID" value="SCO65532.1"/>
    <property type="molecule type" value="Genomic_DNA"/>
</dbReference>